<name>A0A7D3R1G0_9VIRU</name>
<evidence type="ECO:0000313" key="1">
    <source>
        <dbReference type="EMBL" id="QKF93778.1"/>
    </source>
</evidence>
<organism evidence="1 2">
    <name type="scientific">Fadolivirus FV1/VV64</name>
    <dbReference type="NCBI Taxonomy" id="3070911"/>
    <lineage>
        <taxon>Viruses</taxon>
        <taxon>Varidnaviria</taxon>
        <taxon>Bamfordvirae</taxon>
        <taxon>Nucleocytoviricota</taxon>
        <taxon>Megaviricetes</taxon>
        <taxon>Imitervirales</taxon>
        <taxon>Mimiviridae</taxon>
        <taxon>Klosneuvirinae</taxon>
        <taxon>Fadolivirus</taxon>
        <taxon>Fadolivirus algeromassiliense</taxon>
    </lineage>
</organism>
<dbReference type="Proteomes" id="UP001162001">
    <property type="component" value="Segment"/>
</dbReference>
<dbReference type="EMBL" id="MT418680">
    <property type="protein sequence ID" value="QKF93778.1"/>
    <property type="molecule type" value="Genomic_DNA"/>
</dbReference>
<evidence type="ECO:0000313" key="2">
    <source>
        <dbReference type="Proteomes" id="UP001162001"/>
    </source>
</evidence>
<gene>
    <name evidence="1" type="ORF">Fadolivirus_1_320</name>
</gene>
<proteinExistence type="predicted"/>
<protein>
    <submittedName>
        <fullName evidence="1">Uncharacterized protein</fullName>
    </submittedName>
</protein>
<reference evidence="1 2" key="1">
    <citation type="submission" date="2020-04" db="EMBL/GenBank/DDBJ databases">
        <title>Advantages and limits of metagenomic assembly and binning of a giant virus.</title>
        <authorList>
            <person name="Schulz F."/>
            <person name="Andreani J."/>
            <person name="Francis R."/>
            <person name="Boudjemaa H."/>
            <person name="Bou Khalil J.Y."/>
            <person name="Lee J."/>
            <person name="La Scola B."/>
            <person name="Woyke T."/>
        </authorList>
    </citation>
    <scope>NUCLEOTIDE SEQUENCE [LARGE SCALE GENOMIC DNA]</scope>
    <source>
        <strain evidence="1 2">FV1/VV64</strain>
    </source>
</reference>
<keyword evidence="2" id="KW-1185">Reference proteome</keyword>
<sequence length="177" mass="20871">MSIIYTPTSSVILTDPISPLISEHVLTPISPFQPLTLSFEFSKPIIGVYETIDTNPEVRKKMTDYYFDLIRDKWLLDEINDILNYFIYKDGKVSMIKDLSEYNSNNISKDTDQIAEKKVEFIENNIFNKYNLIEVLTKFGKEINSKWVDFPKHEFFLRQVVQEYIVKEIKKKIKGQK</sequence>
<accession>A0A7D3R1G0</accession>